<evidence type="ECO:0000313" key="6">
    <source>
        <dbReference type="EMBL" id="GFR39899.1"/>
    </source>
</evidence>
<dbReference type="Pfam" id="PF13180">
    <property type="entry name" value="PDZ_2"/>
    <property type="match status" value="1"/>
</dbReference>
<evidence type="ECO:0000256" key="3">
    <source>
        <dbReference type="ARBA" id="ARBA00022801"/>
    </source>
</evidence>
<dbReference type="InterPro" id="IPR001478">
    <property type="entry name" value="PDZ"/>
</dbReference>
<evidence type="ECO:0000259" key="5">
    <source>
        <dbReference type="PROSITE" id="PS50106"/>
    </source>
</evidence>
<dbReference type="Gene3D" id="2.40.10.10">
    <property type="entry name" value="Trypsin-like serine proteases"/>
    <property type="match status" value="2"/>
</dbReference>
<feature type="domain" description="PDZ" evidence="5">
    <location>
        <begin position="332"/>
        <end position="429"/>
    </location>
</feature>
<dbReference type="PANTHER" id="PTHR43343:SF3">
    <property type="entry name" value="PROTEASE DO-LIKE 8, CHLOROPLASTIC"/>
    <property type="match status" value="1"/>
</dbReference>
<dbReference type="PANTHER" id="PTHR43343">
    <property type="entry name" value="PEPTIDASE S12"/>
    <property type="match status" value="1"/>
</dbReference>
<comment type="caution">
    <text evidence="6">The sequence shown here is derived from an EMBL/GenBank/DDBJ whole genome shotgun (WGS) entry which is preliminary data.</text>
</comment>
<dbReference type="EMBL" id="BMAR01000001">
    <property type="protein sequence ID" value="GFR39899.1"/>
    <property type="molecule type" value="Genomic_DNA"/>
</dbReference>
<dbReference type="SMART" id="SM00228">
    <property type="entry name" value="PDZ"/>
    <property type="match status" value="1"/>
</dbReference>
<dbReference type="PRINTS" id="PR00834">
    <property type="entry name" value="PROTEASES2C"/>
</dbReference>
<dbReference type="AlphaFoldDB" id="A0AAD3DDN0"/>
<keyword evidence="2" id="KW-0645">Protease</keyword>
<dbReference type="FunFam" id="2.40.10.10:FF:000001">
    <property type="entry name" value="Periplasmic serine protease DegS"/>
    <property type="match status" value="1"/>
</dbReference>
<keyword evidence="7" id="KW-1185">Reference proteome</keyword>
<comment type="similarity">
    <text evidence="1">Belongs to the peptidase S1C family.</text>
</comment>
<evidence type="ECO:0000313" key="7">
    <source>
        <dbReference type="Proteomes" id="UP001054857"/>
    </source>
</evidence>
<dbReference type="InterPro" id="IPR043504">
    <property type="entry name" value="Peptidase_S1_PA_chymotrypsin"/>
</dbReference>
<evidence type="ECO:0000256" key="2">
    <source>
        <dbReference type="ARBA" id="ARBA00022670"/>
    </source>
</evidence>
<evidence type="ECO:0000256" key="4">
    <source>
        <dbReference type="ARBA" id="ARBA00022825"/>
    </source>
</evidence>
<dbReference type="GO" id="GO:0006508">
    <property type="term" value="P:proteolysis"/>
    <property type="evidence" value="ECO:0007669"/>
    <property type="project" value="UniProtKB-KW"/>
</dbReference>
<dbReference type="InterPro" id="IPR036034">
    <property type="entry name" value="PDZ_sf"/>
</dbReference>
<keyword evidence="4" id="KW-0720">Serine protease</keyword>
<dbReference type="InterPro" id="IPR009003">
    <property type="entry name" value="Peptidase_S1_PA"/>
</dbReference>
<proteinExistence type="inferred from homology"/>
<dbReference type="PROSITE" id="PS50106">
    <property type="entry name" value="PDZ"/>
    <property type="match status" value="1"/>
</dbReference>
<evidence type="ECO:0000256" key="1">
    <source>
        <dbReference type="ARBA" id="ARBA00010541"/>
    </source>
</evidence>
<gene>
    <name evidence="6" type="ORF">Agub_g404</name>
</gene>
<dbReference type="SUPFAM" id="SSF50494">
    <property type="entry name" value="Trypsin-like serine proteases"/>
    <property type="match status" value="1"/>
</dbReference>
<sequence length="446" mass="46103">MWTPSRIPASNRACNLASVKHRLPLRLLGHHKDRYYARACATTDNESETHARDCVRREVLLGGGASFLALGPLWPVPSANALTLEEVTPTILPAGAISAREASAISVYERNTYSVAKIVDIALQGRAAASPEVDIPEGNGTGLVWDAEGHVVTCFHVLLQSLKALGPDLAARAASGTARVAKVTLLDPVSGTEQVYDAVLAGADRTRDLAVLRLLGPPAAGGLRPAELGSSAGLRVGQQCFAIGNPFGFGQTFTSGVISALGRDIPSQLGTTIPGGIQTDASINPGNSGGPLLDSSGRVIGINAAIFTPTGSSAGVGFAIPIDMVRRVIPQLIAHGKVLRPSLEVQIATDSVAQRLKVGRGALVQSVTPGGAGDRAGLLPTRRGLAGIITGDVILALDGRPLNSSGDLLVALDSRAAGDSVLLRVARSTDQGLQELELRVTLAEDK</sequence>
<reference evidence="6 7" key="1">
    <citation type="journal article" date="2021" name="Sci. Rep.">
        <title>Genome sequencing of the multicellular alga Astrephomene provides insights into convergent evolution of germ-soma differentiation.</title>
        <authorList>
            <person name="Yamashita S."/>
            <person name="Yamamoto K."/>
            <person name="Matsuzaki R."/>
            <person name="Suzuki S."/>
            <person name="Yamaguchi H."/>
            <person name="Hirooka S."/>
            <person name="Minakuchi Y."/>
            <person name="Miyagishima S."/>
            <person name="Kawachi M."/>
            <person name="Toyoda A."/>
            <person name="Nozaki H."/>
        </authorList>
    </citation>
    <scope>NUCLEOTIDE SEQUENCE [LARGE SCALE GENOMIC DNA]</scope>
    <source>
        <strain evidence="6 7">NIES-4017</strain>
    </source>
</reference>
<dbReference type="Proteomes" id="UP001054857">
    <property type="component" value="Unassembled WGS sequence"/>
</dbReference>
<keyword evidence="3" id="KW-0378">Hydrolase</keyword>
<dbReference type="Pfam" id="PF13365">
    <property type="entry name" value="Trypsin_2"/>
    <property type="match status" value="1"/>
</dbReference>
<dbReference type="GO" id="GO:0004252">
    <property type="term" value="F:serine-type endopeptidase activity"/>
    <property type="evidence" value="ECO:0007669"/>
    <property type="project" value="InterPro"/>
</dbReference>
<dbReference type="SUPFAM" id="SSF50156">
    <property type="entry name" value="PDZ domain-like"/>
    <property type="match status" value="1"/>
</dbReference>
<name>A0AAD3DDN0_9CHLO</name>
<dbReference type="Gene3D" id="2.30.42.10">
    <property type="match status" value="1"/>
</dbReference>
<accession>A0AAD3DDN0</accession>
<protein>
    <recommendedName>
        <fullName evidence="5">PDZ domain-containing protein</fullName>
    </recommendedName>
</protein>
<organism evidence="6 7">
    <name type="scientific">Astrephomene gubernaculifera</name>
    <dbReference type="NCBI Taxonomy" id="47775"/>
    <lineage>
        <taxon>Eukaryota</taxon>
        <taxon>Viridiplantae</taxon>
        <taxon>Chlorophyta</taxon>
        <taxon>core chlorophytes</taxon>
        <taxon>Chlorophyceae</taxon>
        <taxon>CS clade</taxon>
        <taxon>Chlamydomonadales</taxon>
        <taxon>Astrephomenaceae</taxon>
        <taxon>Astrephomene</taxon>
    </lineage>
</organism>
<dbReference type="InterPro" id="IPR001940">
    <property type="entry name" value="Peptidase_S1C"/>
</dbReference>
<dbReference type="InterPro" id="IPR051201">
    <property type="entry name" value="Chloro_Bact_Ser_Proteases"/>
</dbReference>